<accession>A0ACB9VQU9</accession>
<organism evidence="1 2">
    <name type="scientific">Chaenocephalus aceratus</name>
    <name type="common">Blackfin icefish</name>
    <name type="synonym">Chaenichthys aceratus</name>
    <dbReference type="NCBI Taxonomy" id="36190"/>
    <lineage>
        <taxon>Eukaryota</taxon>
        <taxon>Metazoa</taxon>
        <taxon>Chordata</taxon>
        <taxon>Craniata</taxon>
        <taxon>Vertebrata</taxon>
        <taxon>Euteleostomi</taxon>
        <taxon>Actinopterygii</taxon>
        <taxon>Neopterygii</taxon>
        <taxon>Teleostei</taxon>
        <taxon>Neoteleostei</taxon>
        <taxon>Acanthomorphata</taxon>
        <taxon>Eupercaria</taxon>
        <taxon>Perciformes</taxon>
        <taxon>Notothenioidei</taxon>
        <taxon>Channichthyidae</taxon>
        <taxon>Chaenocephalus</taxon>
    </lineage>
</organism>
<feature type="non-terminal residue" evidence="1">
    <location>
        <position position="1"/>
    </location>
</feature>
<sequence length="58" mass="6652">AGCWARFQVLHFDAEDFEDRVWSIKEMGDWAEPQLSILKGGRRVKVCGVTVHCDQEDS</sequence>
<evidence type="ECO:0000313" key="2">
    <source>
        <dbReference type="Proteomes" id="UP001057452"/>
    </source>
</evidence>
<reference evidence="1" key="1">
    <citation type="submission" date="2022-05" db="EMBL/GenBank/DDBJ databases">
        <title>Chromosome-level genome of Chaenocephalus aceratus.</title>
        <authorList>
            <person name="Park H."/>
        </authorList>
    </citation>
    <scope>NUCLEOTIDE SEQUENCE</scope>
    <source>
        <strain evidence="1">KU_202001</strain>
    </source>
</reference>
<gene>
    <name evidence="1" type="ORF">KUCAC02_020038</name>
</gene>
<evidence type="ECO:0000313" key="1">
    <source>
        <dbReference type="EMBL" id="KAI4802184.1"/>
    </source>
</evidence>
<dbReference type="Proteomes" id="UP001057452">
    <property type="component" value="Chromosome 24"/>
</dbReference>
<comment type="caution">
    <text evidence="1">The sequence shown here is derived from an EMBL/GenBank/DDBJ whole genome shotgun (WGS) entry which is preliminary data.</text>
</comment>
<dbReference type="EMBL" id="CM043808">
    <property type="protein sequence ID" value="KAI4802184.1"/>
    <property type="molecule type" value="Genomic_DNA"/>
</dbReference>
<feature type="non-terminal residue" evidence="1">
    <location>
        <position position="58"/>
    </location>
</feature>
<keyword evidence="2" id="KW-1185">Reference proteome</keyword>
<name>A0ACB9VQU9_CHAAC</name>
<protein>
    <submittedName>
        <fullName evidence="1">Uncharacterized protein</fullName>
    </submittedName>
</protein>
<proteinExistence type="predicted"/>